<comment type="pathway">
    <text evidence="4">Protein modification; protein ubiquitination.</text>
</comment>
<evidence type="ECO:0000256" key="9">
    <source>
        <dbReference type="ARBA" id="ARBA00022679"/>
    </source>
</evidence>
<evidence type="ECO:0000256" key="18">
    <source>
        <dbReference type="ARBA" id="ARBA00023159"/>
    </source>
</evidence>
<keyword evidence="17 23" id="KW-0103">Bromodomain</keyword>
<feature type="region of interest" description="Disordered" evidence="25">
    <location>
        <begin position="1190"/>
        <end position="1214"/>
    </location>
</feature>
<dbReference type="CDD" id="cd15802">
    <property type="entry name" value="RING_CBP-p300"/>
    <property type="match status" value="1"/>
</dbReference>
<dbReference type="Gene3D" id="1.10.246.20">
    <property type="entry name" value="Coactivator CBP, KIX domain"/>
    <property type="match status" value="1"/>
</dbReference>
<feature type="domain" description="CBP/p300-type HAT" evidence="30">
    <location>
        <begin position="636"/>
        <end position="1017"/>
    </location>
</feature>
<dbReference type="SUPFAM" id="SSF57850">
    <property type="entry name" value="RING/U-box"/>
    <property type="match status" value="2"/>
</dbReference>
<keyword evidence="21" id="KW-0012">Acyltransferase</keyword>
<name>A0A1X7UDZ2_AMPQE</name>
<keyword evidence="14 24" id="KW-0862">Zinc</keyword>
<evidence type="ECO:0000256" key="25">
    <source>
        <dbReference type="SAM" id="MobiDB-lite"/>
    </source>
</evidence>
<dbReference type="InterPro" id="IPR036529">
    <property type="entry name" value="KIX_dom_sf"/>
</dbReference>
<dbReference type="SMART" id="SM01250">
    <property type="entry name" value="KAT11"/>
    <property type="match status" value="1"/>
</dbReference>
<dbReference type="GO" id="GO:0140297">
    <property type="term" value="F:DNA-binding transcription factor binding"/>
    <property type="evidence" value="ECO:0007669"/>
    <property type="project" value="UniProtKB-ARBA"/>
</dbReference>
<evidence type="ECO:0000259" key="30">
    <source>
        <dbReference type="PROSITE" id="PS51727"/>
    </source>
</evidence>
<dbReference type="Pfam" id="PF23570">
    <property type="entry name" value="PHD_P300"/>
    <property type="match status" value="1"/>
</dbReference>
<dbReference type="PROSITE" id="PS50952">
    <property type="entry name" value="KIX"/>
    <property type="match status" value="1"/>
</dbReference>
<dbReference type="GO" id="GO:0031461">
    <property type="term" value="C:cullin-RING ubiquitin ligase complex"/>
    <property type="evidence" value="ECO:0007669"/>
    <property type="project" value="UniProtKB-ARBA"/>
</dbReference>
<dbReference type="SUPFAM" id="SSF47370">
    <property type="entry name" value="Bromodomain"/>
    <property type="match status" value="1"/>
</dbReference>
<dbReference type="InterPro" id="IPR001841">
    <property type="entry name" value="Znf_RING"/>
</dbReference>
<feature type="domain" description="TAZ-type" evidence="28">
    <location>
        <begin position="1081"/>
        <end position="1163"/>
    </location>
</feature>
<dbReference type="PROSITE" id="PS51727">
    <property type="entry name" value="CBP_P300_HAT"/>
    <property type="match status" value="1"/>
</dbReference>
<dbReference type="SUPFAM" id="SSF47040">
    <property type="entry name" value="Kix domain of CBP (creb binding protein)"/>
    <property type="match status" value="1"/>
</dbReference>
<proteinExistence type="inferred from homology"/>
<accession>A0A1X7UDZ2</accession>
<dbReference type="InterPro" id="IPR027417">
    <property type="entry name" value="P-loop_NTPase"/>
</dbReference>
<evidence type="ECO:0000259" key="29">
    <source>
        <dbReference type="PROSITE" id="PS50952"/>
    </source>
</evidence>
<comment type="catalytic activity">
    <reaction evidence="22">
        <text>L-lysyl-[protein] + acetyl-CoA = N(6)-acetyl-L-lysyl-[protein] + CoA + H(+)</text>
        <dbReference type="Rhea" id="RHEA:45948"/>
        <dbReference type="Rhea" id="RHEA-COMP:9752"/>
        <dbReference type="Rhea" id="RHEA-COMP:10731"/>
        <dbReference type="ChEBI" id="CHEBI:15378"/>
        <dbReference type="ChEBI" id="CHEBI:29969"/>
        <dbReference type="ChEBI" id="CHEBI:57287"/>
        <dbReference type="ChEBI" id="CHEBI:57288"/>
        <dbReference type="ChEBI" id="CHEBI:61930"/>
        <dbReference type="EC" id="2.3.1.48"/>
    </reaction>
</comment>
<evidence type="ECO:0000256" key="1">
    <source>
        <dbReference type="ARBA" id="ARBA00002581"/>
    </source>
</evidence>
<comment type="subcellular location">
    <subcellularLocation>
        <location evidence="3">Cytoplasm</location>
    </subcellularLocation>
    <subcellularLocation>
        <location evidence="2">Nucleus</location>
    </subcellularLocation>
</comment>
<dbReference type="InterPro" id="IPR001487">
    <property type="entry name" value="Bromodomain"/>
</dbReference>
<dbReference type="SUPFAM" id="SSF52540">
    <property type="entry name" value="P-loop containing nucleoside triphosphate hydrolases"/>
    <property type="match status" value="1"/>
</dbReference>
<dbReference type="Pfam" id="PF02172">
    <property type="entry name" value="KIX"/>
    <property type="match status" value="1"/>
</dbReference>
<dbReference type="eggNOG" id="KOG2930">
    <property type="taxonomic scope" value="Eukaryota"/>
</dbReference>
<evidence type="ECO:0000256" key="6">
    <source>
        <dbReference type="ARBA" id="ARBA00013184"/>
    </source>
</evidence>
<feature type="zinc finger region" description="TAZ-type" evidence="24">
    <location>
        <begin position="1081"/>
        <end position="1163"/>
    </location>
</feature>
<dbReference type="SMART" id="SM00291">
    <property type="entry name" value="ZnF_ZZ"/>
    <property type="match status" value="1"/>
</dbReference>
<evidence type="ECO:0000256" key="4">
    <source>
        <dbReference type="ARBA" id="ARBA00004906"/>
    </source>
</evidence>
<dbReference type="PROSITE" id="PS50134">
    <property type="entry name" value="ZF_TAZ"/>
    <property type="match status" value="2"/>
</dbReference>
<dbReference type="STRING" id="400682.A0A1X7UDZ2"/>
<dbReference type="EC" id="2.3.1.48" evidence="6"/>
<dbReference type="InterPro" id="IPR031162">
    <property type="entry name" value="CBP_P300_HAT"/>
</dbReference>
<comment type="function">
    <text evidence="1">Acetyltransferase enzyme. Acetylates histones, giving a specific tag for transcriptional activation.</text>
</comment>
<feature type="compositionally biased region" description="Low complexity" evidence="25">
    <location>
        <begin position="1199"/>
        <end position="1210"/>
    </location>
</feature>
<evidence type="ECO:0000256" key="14">
    <source>
        <dbReference type="ARBA" id="ARBA00022833"/>
    </source>
</evidence>
<keyword evidence="13" id="KW-0833">Ubl conjugation pathway</keyword>
<feature type="zinc finger region" description="TAZ-type" evidence="24">
    <location>
        <begin position="12"/>
        <end position="101"/>
    </location>
</feature>
<dbReference type="Pfam" id="PF02135">
    <property type="entry name" value="zf-TAZ"/>
    <property type="match status" value="2"/>
</dbReference>
<dbReference type="CDD" id="cd15557">
    <property type="entry name" value="PHD_CBP_p300"/>
    <property type="match status" value="1"/>
</dbReference>
<dbReference type="Pfam" id="PF00569">
    <property type="entry name" value="ZZ"/>
    <property type="match status" value="1"/>
</dbReference>
<evidence type="ECO:0000256" key="7">
    <source>
        <dbReference type="ARBA" id="ARBA00022481"/>
    </source>
</evidence>
<dbReference type="CDD" id="cd16485">
    <property type="entry name" value="mRING-H2-C3H2C2D_RBX1"/>
    <property type="match status" value="1"/>
</dbReference>
<keyword evidence="16" id="KW-0805">Transcription regulation</keyword>
<feature type="region of interest" description="Disordered" evidence="25">
    <location>
        <begin position="2286"/>
        <end position="2386"/>
    </location>
</feature>
<dbReference type="CDD" id="cd01671">
    <property type="entry name" value="CARD"/>
    <property type="match status" value="1"/>
</dbReference>
<dbReference type="PROSITE" id="PS00633">
    <property type="entry name" value="BROMODOMAIN_1"/>
    <property type="match status" value="1"/>
</dbReference>
<keyword evidence="12 24" id="KW-0863">Zinc-finger</keyword>
<dbReference type="GO" id="GO:0005737">
    <property type="term" value="C:cytoplasm"/>
    <property type="evidence" value="ECO:0007669"/>
    <property type="project" value="UniProtKB-SubCell"/>
</dbReference>
<dbReference type="PANTHER" id="PTHR13808:SF1">
    <property type="entry name" value="HISTONE ACETYLTRANSFERASE"/>
    <property type="match status" value="1"/>
</dbReference>
<dbReference type="FunFam" id="3.30.40.10:FF:000010">
    <property type="entry name" value="E3 ubiquitin-protein ligase RBX1"/>
    <property type="match status" value="1"/>
</dbReference>
<dbReference type="InterPro" id="IPR018359">
    <property type="entry name" value="Bromodomain_CS"/>
</dbReference>
<dbReference type="InterPro" id="IPR024766">
    <property type="entry name" value="Znf_RING_H2"/>
</dbReference>
<comment type="similarity">
    <text evidence="5">Belongs to the RING-box family.</text>
</comment>
<keyword evidence="19" id="KW-0804">Transcription</keyword>
<dbReference type="OrthoDB" id="8962942at2759"/>
<protein>
    <recommendedName>
        <fullName evidence="6">histone acetyltransferase</fullName>
        <ecNumber evidence="6">2.3.1.48</ecNumber>
    </recommendedName>
</protein>
<evidence type="ECO:0000259" key="28">
    <source>
        <dbReference type="PROSITE" id="PS50134"/>
    </source>
</evidence>
<feature type="domain" description="RING-type" evidence="27">
    <location>
        <begin position="2726"/>
        <end position="2771"/>
    </location>
</feature>
<dbReference type="Gene3D" id="3.30.40.10">
    <property type="entry name" value="Zinc/RING finger domain, C3HC4 (zinc finger)"/>
    <property type="match status" value="2"/>
</dbReference>
<keyword evidence="11" id="KW-0677">Repeat</keyword>
<evidence type="ECO:0000256" key="19">
    <source>
        <dbReference type="ARBA" id="ARBA00023163"/>
    </source>
</evidence>
<organism evidence="31">
    <name type="scientific">Amphimedon queenslandica</name>
    <name type="common">Sponge</name>
    <dbReference type="NCBI Taxonomy" id="400682"/>
    <lineage>
        <taxon>Eukaryota</taxon>
        <taxon>Metazoa</taxon>
        <taxon>Porifera</taxon>
        <taxon>Demospongiae</taxon>
        <taxon>Heteroscleromorpha</taxon>
        <taxon>Haplosclerida</taxon>
        <taxon>Niphatidae</taxon>
        <taxon>Amphimedon</taxon>
    </lineage>
</organism>
<feature type="region of interest" description="Disordered" evidence="25">
    <location>
        <begin position="890"/>
        <end position="927"/>
    </location>
</feature>
<dbReference type="InterPro" id="IPR003101">
    <property type="entry name" value="KIX_dom"/>
</dbReference>
<feature type="domain" description="KIX" evidence="29">
    <location>
        <begin position="182"/>
        <end position="262"/>
    </location>
</feature>
<evidence type="ECO:0000256" key="24">
    <source>
        <dbReference type="PROSITE-ProRule" id="PRU00203"/>
    </source>
</evidence>
<dbReference type="InterPro" id="IPR038547">
    <property type="entry name" value="RING_CBP-p300_sf"/>
</dbReference>
<dbReference type="EnsemblMetazoa" id="Aqu2.1.25865_001">
    <property type="protein sequence ID" value="Aqu2.1.25865_001"/>
    <property type="gene ID" value="Aqu2.1.25865"/>
</dbReference>
<keyword evidence="8" id="KW-0963">Cytoplasm</keyword>
<dbReference type="InterPro" id="IPR056484">
    <property type="entry name" value="PHD_P300"/>
</dbReference>
<evidence type="ECO:0000256" key="15">
    <source>
        <dbReference type="ARBA" id="ARBA00022853"/>
    </source>
</evidence>
<dbReference type="InterPro" id="IPR000197">
    <property type="entry name" value="Znf_TAZ"/>
</dbReference>
<evidence type="ECO:0000256" key="20">
    <source>
        <dbReference type="ARBA" id="ARBA00023242"/>
    </source>
</evidence>
<dbReference type="InterPro" id="IPR043145">
    <property type="entry name" value="Znf_ZZ_sf"/>
</dbReference>
<dbReference type="Pfam" id="PF08214">
    <property type="entry name" value="HAT_KAT11"/>
    <property type="match status" value="1"/>
</dbReference>
<dbReference type="Gene3D" id="2.10.110.40">
    <property type="match status" value="1"/>
</dbReference>
<dbReference type="InterPro" id="IPR035898">
    <property type="entry name" value="TAZ_dom_sf"/>
</dbReference>
<evidence type="ECO:0000259" key="27">
    <source>
        <dbReference type="PROSITE" id="PS50089"/>
    </source>
</evidence>
<dbReference type="PROSITE" id="PS50014">
    <property type="entry name" value="BROMODOMAIN_2"/>
    <property type="match status" value="1"/>
</dbReference>
<feature type="compositionally biased region" description="Polar residues" evidence="25">
    <location>
        <begin position="2362"/>
        <end position="2382"/>
    </location>
</feature>
<dbReference type="PRINTS" id="PR00503">
    <property type="entry name" value="BROMODOMAIN"/>
</dbReference>
<feature type="domain" description="Bromo" evidence="26">
    <location>
        <begin position="418"/>
        <end position="490"/>
    </location>
</feature>
<dbReference type="InterPro" id="IPR036427">
    <property type="entry name" value="Bromodomain-like_sf"/>
</dbReference>
<dbReference type="eggNOG" id="KOG1778">
    <property type="taxonomic scope" value="Eukaryota"/>
</dbReference>
<dbReference type="Gene3D" id="1.20.1020.10">
    <property type="entry name" value="TAZ domain"/>
    <property type="match status" value="2"/>
</dbReference>
<dbReference type="GO" id="GO:0000123">
    <property type="term" value="C:histone acetyltransferase complex"/>
    <property type="evidence" value="ECO:0007669"/>
    <property type="project" value="TreeGrafter"/>
</dbReference>
<evidence type="ECO:0000256" key="21">
    <source>
        <dbReference type="ARBA" id="ARBA00023315"/>
    </source>
</evidence>
<keyword evidence="10 24" id="KW-0479">Metal-binding</keyword>
<dbReference type="Pfam" id="PF12678">
    <property type="entry name" value="zf-rbx1"/>
    <property type="match status" value="1"/>
</dbReference>
<dbReference type="Gene3D" id="1.10.10.10">
    <property type="entry name" value="Winged helix-like DNA-binding domain superfamily/Winged helix DNA-binding domain"/>
    <property type="match status" value="1"/>
</dbReference>
<dbReference type="Gene3D" id="3.30.60.90">
    <property type="match status" value="1"/>
</dbReference>
<dbReference type="Pfam" id="PF06001">
    <property type="entry name" value="RING_CBP-p300"/>
    <property type="match status" value="1"/>
</dbReference>
<dbReference type="InterPro" id="IPR011011">
    <property type="entry name" value="Znf_FYVE_PHD"/>
</dbReference>
<dbReference type="GO" id="GO:0005667">
    <property type="term" value="C:transcription regulator complex"/>
    <property type="evidence" value="ECO:0007669"/>
    <property type="project" value="TreeGrafter"/>
</dbReference>
<evidence type="ECO:0000259" key="26">
    <source>
        <dbReference type="PROSITE" id="PS50014"/>
    </source>
</evidence>
<feature type="compositionally biased region" description="Low complexity" evidence="25">
    <location>
        <begin position="143"/>
        <end position="152"/>
    </location>
</feature>
<keyword evidence="9" id="KW-0808">Transferase</keyword>
<evidence type="ECO:0000256" key="11">
    <source>
        <dbReference type="ARBA" id="ARBA00022737"/>
    </source>
</evidence>
<dbReference type="Pfam" id="PF00439">
    <property type="entry name" value="Bromodomain"/>
    <property type="match status" value="1"/>
</dbReference>
<keyword evidence="15" id="KW-0156">Chromatin regulator</keyword>
<dbReference type="SUPFAM" id="SSF57933">
    <property type="entry name" value="TAZ domain"/>
    <property type="match status" value="2"/>
</dbReference>
<dbReference type="SUPFAM" id="SSF57903">
    <property type="entry name" value="FYVE/PHD zinc finger"/>
    <property type="match status" value="1"/>
</dbReference>
<dbReference type="Gene3D" id="1.20.920.10">
    <property type="entry name" value="Bromodomain-like"/>
    <property type="match status" value="1"/>
</dbReference>
<keyword evidence="20" id="KW-0539">Nucleus</keyword>
<feature type="region of interest" description="Disordered" evidence="25">
    <location>
        <begin position="131"/>
        <end position="167"/>
    </location>
</feature>
<dbReference type="GO" id="GO:0008270">
    <property type="term" value="F:zinc ion binding"/>
    <property type="evidence" value="ECO:0007669"/>
    <property type="project" value="UniProtKB-KW"/>
</dbReference>
<evidence type="ECO:0000256" key="23">
    <source>
        <dbReference type="PROSITE-ProRule" id="PRU00035"/>
    </source>
</evidence>
<dbReference type="GO" id="GO:0045944">
    <property type="term" value="P:positive regulation of transcription by RNA polymerase II"/>
    <property type="evidence" value="ECO:0007669"/>
    <property type="project" value="TreeGrafter"/>
</dbReference>
<evidence type="ECO:0000256" key="5">
    <source>
        <dbReference type="ARBA" id="ARBA00009273"/>
    </source>
</evidence>
<evidence type="ECO:0000256" key="10">
    <source>
        <dbReference type="ARBA" id="ARBA00022723"/>
    </source>
</evidence>
<dbReference type="SMART" id="SM00297">
    <property type="entry name" value="BROMO"/>
    <property type="match status" value="1"/>
</dbReference>
<keyword evidence="7" id="KW-0488">Methylation</keyword>
<feature type="domain" description="TAZ-type" evidence="28">
    <location>
        <begin position="12"/>
        <end position="101"/>
    </location>
</feature>
<dbReference type="GO" id="GO:0003713">
    <property type="term" value="F:transcription coactivator activity"/>
    <property type="evidence" value="ECO:0007669"/>
    <property type="project" value="TreeGrafter"/>
</dbReference>
<evidence type="ECO:0000256" key="22">
    <source>
        <dbReference type="ARBA" id="ARBA00048017"/>
    </source>
</evidence>
<reference evidence="31" key="1">
    <citation type="submission" date="2017-05" db="UniProtKB">
        <authorList>
            <consortium name="EnsemblMetazoa"/>
        </authorList>
    </citation>
    <scope>IDENTIFICATION</scope>
</reference>
<evidence type="ECO:0000256" key="13">
    <source>
        <dbReference type="ARBA" id="ARBA00022786"/>
    </source>
</evidence>
<evidence type="ECO:0000256" key="2">
    <source>
        <dbReference type="ARBA" id="ARBA00004123"/>
    </source>
</evidence>
<dbReference type="InterPro" id="IPR000433">
    <property type="entry name" value="Znf_ZZ"/>
</dbReference>
<dbReference type="PROSITE" id="PS50089">
    <property type="entry name" value="ZF_RING_2"/>
    <property type="match status" value="1"/>
</dbReference>
<dbReference type="InParanoid" id="A0A1X7UDZ2"/>
<evidence type="ECO:0000256" key="16">
    <source>
        <dbReference type="ARBA" id="ARBA00023015"/>
    </source>
</evidence>
<dbReference type="PANTHER" id="PTHR13808">
    <property type="entry name" value="CBP/P300-RELATED"/>
    <property type="match status" value="1"/>
</dbReference>
<dbReference type="InterPro" id="IPR010303">
    <property type="entry name" value="RING_CBP-p300"/>
</dbReference>
<sequence length="2781" mass="314645">MGGGQPSYASNDPEKRKLIQQQLVLLLHAHRCQQREKEQQAQGEFRPCTLPHCRTMKNVLNHMTECQAGRNCPFPHCASSRQIIYHWKNCNQQDCLVCSPLKNTIRPNVGGSIGGVPNSMFGSEVPPVSLPPLPVPTATGNMPPSQNPSQPQTAKGGGVNPNPMGSAVPPPIFMGPKHDLIPFNRAWRAEVNLDIRNHLIKKLVEAIYHPVPNPSSTHDSRVKSLFQYATKVENMMFENASSREDYYQKLAERIYCIRKELDEKRKMNKLKSDAPTNFPDDGPHTMTDVPDIEGQPSPFTDTTKILKEELISSTSQSLLGGATKIIKTKLKIDDSELYTKGSFSPSDDSSSSKQPLLTVKKEEFSPLSSTFLPFSPPVFCDEKKPAVSKIKEDSSLVKIFTPDEIENALMPVFNEVIKQEPESYPFRQPVNPIDLGIPDYFDVIKNPIDLSVIRMKLESGSYSDPWQFCDDMQLMFDNAWTYNKKTSRVYKFCSKLHEVFYETIDEAMVSLGYCCGQKYFFHARVLYCDGKSCPIPRDSVYYNYKDIYAYCTKCFTETPGDSVTLSLDDTSNISLPKGVFKQIKNDTVEIEPMVECIHCRRSFHKICVLHHDEIWPEGYQCSNCLQSLKTSRADNRFVAKRLPTTKLGLFLEERVNSFLKAANVPEAEVTIRVLSSSNKLLDTGSGMMDRFSYFPSQFPYRTKALFAFEEIDGAEVCFFGMHVQEYGSDCPAPNTRHVYISYLDALPFFKPVEYQTFVNHEIVLGYLEFCKRNGFQTAHLWASLPAEDYDYIFYCRPMDQDTTKPKRLVEWYRNMLEKGKAQSVLCDFQDIFQYCVKEEITHITDIPYFEGDFWPNVIEETIKELDQEGMAPGALSVDVTIWEKEKERVTQQYGTGSQKADSDKGSKKASSGTKKRKKGSLSNYNPLVSGDNLTQKIYQTMGKHKEVFFVAHLQPPKKTIVSLPTTSDPDSLVTCKLMDGYGAFLNLARENHWEFSSLRRAKFSTMSMLYELHNQGDSNKDNIIYCCNNCGTDIEFRWHCKECEDYNLCSTCYYKIGHEHSMERLGFSMEDKEPKSSSASTTFSRLEIQQRRNEFLIHACQCKDSSCSKQLCIKMKQLLRHARDCKMRTSGKCSVCNFFIKLCAAHAQECHEVKCPVPLCASLKKQTRERQMKEQARNIQLADQRIKVMSSHSSPFTTPSEPNPGSSSPNVIVQPQGSAMQSPLVMENNIQKLVQAICSPSPQDNLKAKEYLRTHTELVPQVIQGLQYLSRDKEVSYLQQEFGNYVSRPPHPQQSFGGGAYMSPQVRPQVPMQPMQPMQRPMTPSSNTMMPNHYHYPGGNPHMTHNRMPYQGQPMAGLGHSHLQYMRHQYSSYDMQVPPPQYEGGQPMADPYPQHIFQHLPSHSMQPPTDMGDNQLNDSPGRQILSDFDIADLSSFPLHTGLSDIPRKKVSKRIVTKWLKEGSVELTVTRINIQGPPGSGKTCALHLLLNEDPPTDHVTDSTPIACPTFRATRVSIDNLKWEKVTGAHLLEKLASDLNVAAASQPKEHIETTSLSYEQQSEEDAGINETVVLNSEASSISSNDETETLIQKILDTIQRSAVQLSDHWLYIIDSGSQPAYQELLPLFIKTAFFNIITLDLSQPLDKNREFFQSAVFSGTIFKLINVPYVSGSSFTKHFVLGTHYDVTSQDTLKKIDEELRSSMNHNMQGYVSNKGGESIIFPVNTLTSVDEGRMEARQKLCESITDYEIFSQSVKIKMPIRWFTFALWLQKVGENKSRDFLIIDEVVSAGKRFKMSEKDTKDALQYLHSVTIVLYFPDILPRLVFIDPQPILKILSHLLALTYVQRTALHLIANPVPLDEDINKLCNTGFFQEKLLYHLKSDVKVFFPPHFEPSHLIRLLIHLCVITKGKEGDYFFPYALQSYTNLSVPQTETKPLLIVWKLEKPTPHLPVPGGIFPQLITHLLNQNELSFKVEFPPLQPQYYRYRDALSLWISIKGKRYTLHIINRYTHIEVYYNGSTKEAKENCPYIREVVMAAVDTSADAINIIPSHSNAFFCPKKKNCYCVVEENYFVNCTLCTRSADISEDDDSYWCWFGLTDFQPKAVTSDSKYLQALDIQVLDEILTDMKEGRLSVQFDYLIPQTDSLDSSVLIAGQKLFILQGDRSQSLQWEKYGFRLECPQGAVSKDTEVAVTAIAGGNFKVPKGTMLVSAVYAISVSKPLLKPLVIELQHCVDLKYESQTRCLKFVSGPLKHPYQLSLVEGGGSFSIGNRFGSIKRDTFSFNGIVAEMSDGDTHSDGGTPSEGSDDEDADTDSSKEVMEMDEGPPVDIGTIKNGATKSENIATFRKRKGSESITDDLPLKKTSLGQNDVQDVSSTNEQDQEGSLSRPISISSATLSSDSNSHISQIGGDVNSEKNVTHSAMLYTGMMYYEEKNANHWIAIYSVVQDLDVLIQYCNKNHPLAEKDFVVDTFNFIEPNGSIQLILSNNEQEGWTVHASREQMKLLKSTIDNFSSNPLYSSFSMNVHAKVGVAQDPLHYPIDIIGIDPEKTVFINRHPPPSTYIISPTTTTPSIQTEEGVTYISEIASKVITDNALLIKGCGINLLFLVDKLLENEIINAREKREITDNYSRQTADERMDELLHIISSSINMDGNIFGIFLNILRKEASRRGPLQLELKMAEGMDVDPAPAVVRDKKRFEVKKWSAVALWSWDIVVDNCAICRNHIMDLCIECQANQASATSEECTVAWGVCNHAFHFHCISRWLKTRQVCPLDNREWEFHKYGR</sequence>
<evidence type="ECO:0000256" key="3">
    <source>
        <dbReference type="ARBA" id="ARBA00004496"/>
    </source>
</evidence>
<dbReference type="InterPro" id="IPR013083">
    <property type="entry name" value="Znf_RING/FYVE/PHD"/>
</dbReference>
<dbReference type="PROSITE" id="PS01357">
    <property type="entry name" value="ZF_ZZ_1"/>
    <property type="match status" value="1"/>
</dbReference>
<evidence type="ECO:0000313" key="31">
    <source>
        <dbReference type="EnsemblMetazoa" id="Aqu2.1.25865_001"/>
    </source>
</evidence>
<evidence type="ECO:0000256" key="8">
    <source>
        <dbReference type="ARBA" id="ARBA00022490"/>
    </source>
</evidence>
<dbReference type="InterPro" id="IPR013178">
    <property type="entry name" value="Histone_AcTrfase_Rtt109/CBP"/>
</dbReference>
<dbReference type="GO" id="GO:0031490">
    <property type="term" value="F:chromatin DNA binding"/>
    <property type="evidence" value="ECO:0007669"/>
    <property type="project" value="TreeGrafter"/>
</dbReference>
<evidence type="ECO:0000256" key="17">
    <source>
        <dbReference type="ARBA" id="ARBA00023117"/>
    </source>
</evidence>
<dbReference type="GO" id="GO:0005634">
    <property type="term" value="C:nucleus"/>
    <property type="evidence" value="ECO:0007669"/>
    <property type="project" value="UniProtKB-SubCell"/>
</dbReference>
<dbReference type="GO" id="GO:0004402">
    <property type="term" value="F:histone acetyltransferase activity"/>
    <property type="evidence" value="ECO:0007669"/>
    <property type="project" value="InterPro"/>
</dbReference>
<evidence type="ECO:0000256" key="12">
    <source>
        <dbReference type="ARBA" id="ARBA00022771"/>
    </source>
</evidence>
<keyword evidence="18" id="KW-0010">Activator</keyword>
<dbReference type="InterPro" id="IPR036388">
    <property type="entry name" value="WH-like_DNA-bd_sf"/>
</dbReference>
<dbReference type="SMART" id="SM00551">
    <property type="entry name" value="ZnF_TAZ"/>
    <property type="match status" value="2"/>
</dbReference>